<protein>
    <submittedName>
        <fullName evidence="2">Uncharacterized protein</fullName>
    </submittedName>
</protein>
<evidence type="ECO:0000256" key="1">
    <source>
        <dbReference type="SAM" id="MobiDB-lite"/>
    </source>
</evidence>
<reference evidence="2" key="2">
    <citation type="submission" date="2021-03" db="UniProtKB">
        <authorList>
            <consortium name="EnsemblPlants"/>
        </authorList>
    </citation>
    <scope>IDENTIFICATION</scope>
</reference>
<dbReference type="EnsemblPlants" id="evm.model.04.1451">
    <property type="protein sequence ID" value="cds.evm.model.04.1451"/>
    <property type="gene ID" value="evm.TU.04.1451"/>
</dbReference>
<dbReference type="Gene3D" id="3.60.10.10">
    <property type="entry name" value="Endonuclease/exonuclease/phosphatase"/>
    <property type="match status" value="1"/>
</dbReference>
<keyword evidence="3" id="KW-1185">Reference proteome</keyword>
<dbReference type="EMBL" id="UZAU01000389">
    <property type="status" value="NOT_ANNOTATED_CDS"/>
    <property type="molecule type" value="Genomic_DNA"/>
</dbReference>
<dbReference type="Gramene" id="evm.model.04.1451">
    <property type="protein sequence ID" value="cds.evm.model.04.1451"/>
    <property type="gene ID" value="evm.TU.04.1451"/>
</dbReference>
<dbReference type="InterPro" id="IPR036691">
    <property type="entry name" value="Endo/exonu/phosph_ase_sf"/>
</dbReference>
<feature type="compositionally biased region" description="Basic and acidic residues" evidence="1">
    <location>
        <begin position="89"/>
        <end position="107"/>
    </location>
</feature>
<dbReference type="SUPFAM" id="SSF56219">
    <property type="entry name" value="DNase I-like"/>
    <property type="match status" value="1"/>
</dbReference>
<sequence>MGFMEDGPGSNLGPHVNKKGECILTAPNMHGRTEDKTIVSKPISQLDTDDPFGCEWSRGGPRKGVCGIENDDEGEGDSKKQKGGSGQIIEDRAREGKDGEIGHGDKGKNIVDTIPFSYSIGNLGVERVGFKGRENDKVRSNHGQRKKLSIKNRAHQVHGQTSVEKAPQPGTNVEMTLNLKRRALLCKTAKHNDNAKLECPRNREPLNITVGLSGGLLLMWKEELKVRVSSSSSGHIVAEVAGYDFLPWTLTCFYRHPDATQRKFSWQLLRNIKGEVHGSWLCIGDFNEIVSLAEKTGARTRGTGAMEDFKEVIDAYCLIDFSSVRLDFTWCNEHGSNQIMESLDRGLCNEKWMRCFEGAYIRVLDWWESDHRPLLVDMPMDANWEHCE</sequence>
<accession>A0A803PD50</accession>
<dbReference type="PANTHER" id="PTHR33710:SF77">
    <property type="entry name" value="DNASE I-LIKE SUPERFAMILY PROTEIN"/>
    <property type="match status" value="1"/>
</dbReference>
<dbReference type="AlphaFoldDB" id="A0A803PD50"/>
<proteinExistence type="predicted"/>
<organism evidence="2 3">
    <name type="scientific">Cannabis sativa</name>
    <name type="common">Hemp</name>
    <name type="synonym">Marijuana</name>
    <dbReference type="NCBI Taxonomy" id="3483"/>
    <lineage>
        <taxon>Eukaryota</taxon>
        <taxon>Viridiplantae</taxon>
        <taxon>Streptophyta</taxon>
        <taxon>Embryophyta</taxon>
        <taxon>Tracheophyta</taxon>
        <taxon>Spermatophyta</taxon>
        <taxon>Magnoliopsida</taxon>
        <taxon>eudicotyledons</taxon>
        <taxon>Gunneridae</taxon>
        <taxon>Pentapetalae</taxon>
        <taxon>rosids</taxon>
        <taxon>fabids</taxon>
        <taxon>Rosales</taxon>
        <taxon>Cannabaceae</taxon>
        <taxon>Cannabis</taxon>
    </lineage>
</organism>
<reference evidence="2" key="1">
    <citation type="submission" date="2018-11" db="EMBL/GenBank/DDBJ databases">
        <authorList>
            <person name="Grassa J C."/>
        </authorList>
    </citation>
    <scope>NUCLEOTIDE SEQUENCE [LARGE SCALE GENOMIC DNA]</scope>
</reference>
<evidence type="ECO:0000313" key="2">
    <source>
        <dbReference type="EnsemblPlants" id="cds.evm.model.04.1451"/>
    </source>
</evidence>
<dbReference type="PANTHER" id="PTHR33710">
    <property type="entry name" value="BNAC02G09200D PROTEIN"/>
    <property type="match status" value="1"/>
</dbReference>
<name>A0A803PD50_CANSA</name>
<dbReference type="Proteomes" id="UP000596661">
    <property type="component" value="Chromosome 4"/>
</dbReference>
<evidence type="ECO:0000313" key="3">
    <source>
        <dbReference type="Proteomes" id="UP000596661"/>
    </source>
</evidence>
<feature type="region of interest" description="Disordered" evidence="1">
    <location>
        <begin position="44"/>
        <end position="107"/>
    </location>
</feature>